<feature type="transmembrane region" description="Helical" evidence="1">
    <location>
        <begin position="88"/>
        <end position="107"/>
    </location>
</feature>
<keyword evidence="3" id="KW-1185">Reference proteome</keyword>
<proteinExistence type="predicted"/>
<organism evidence="2 3">
    <name type="scientific">Achaetomium macrosporum</name>
    <dbReference type="NCBI Taxonomy" id="79813"/>
    <lineage>
        <taxon>Eukaryota</taxon>
        <taxon>Fungi</taxon>
        <taxon>Dikarya</taxon>
        <taxon>Ascomycota</taxon>
        <taxon>Pezizomycotina</taxon>
        <taxon>Sordariomycetes</taxon>
        <taxon>Sordariomycetidae</taxon>
        <taxon>Sordariales</taxon>
        <taxon>Chaetomiaceae</taxon>
        <taxon>Achaetomium</taxon>
    </lineage>
</organism>
<comment type="caution">
    <text evidence="2">The sequence shown here is derived from an EMBL/GenBank/DDBJ whole genome shotgun (WGS) entry which is preliminary data.</text>
</comment>
<evidence type="ECO:0000313" key="2">
    <source>
        <dbReference type="EMBL" id="KAK4235249.1"/>
    </source>
</evidence>
<dbReference type="Proteomes" id="UP001303760">
    <property type="component" value="Unassembled WGS sequence"/>
</dbReference>
<sequence>MFIDPRYEIIVWEWRPGPASVDPFSRTPKAPAGQASTKPEFSWYVGVNTGPYRTTDNGTVVLPPIPIEWIIAPRNVTAGLCPTRIDNLHLFGITNAIFLVLALFVGCRPLVRFATRGLLGQPSRYSPYWTWLISFALQVGSNAIVSHLIVSTPGYEHLSMLNVFALYSSRPRINQLWGGLLRLFVGPVRVPESMAVSGSTKRNQPGGPPESEWIYTDSYVSSSVSEFVLQLISAIFVGITWRRFPNEPIREHMEDRVNLMLAAPALVLVG</sequence>
<evidence type="ECO:0000256" key="1">
    <source>
        <dbReference type="SAM" id="Phobius"/>
    </source>
</evidence>
<reference evidence="2" key="1">
    <citation type="journal article" date="2023" name="Mol. Phylogenet. Evol.">
        <title>Genome-scale phylogeny and comparative genomics of the fungal order Sordariales.</title>
        <authorList>
            <person name="Hensen N."/>
            <person name="Bonometti L."/>
            <person name="Westerberg I."/>
            <person name="Brannstrom I.O."/>
            <person name="Guillou S."/>
            <person name="Cros-Aarteil S."/>
            <person name="Calhoun S."/>
            <person name="Haridas S."/>
            <person name="Kuo A."/>
            <person name="Mondo S."/>
            <person name="Pangilinan J."/>
            <person name="Riley R."/>
            <person name="LaButti K."/>
            <person name="Andreopoulos B."/>
            <person name="Lipzen A."/>
            <person name="Chen C."/>
            <person name="Yan M."/>
            <person name="Daum C."/>
            <person name="Ng V."/>
            <person name="Clum A."/>
            <person name="Steindorff A."/>
            <person name="Ohm R.A."/>
            <person name="Martin F."/>
            <person name="Silar P."/>
            <person name="Natvig D.O."/>
            <person name="Lalanne C."/>
            <person name="Gautier V."/>
            <person name="Ament-Velasquez S.L."/>
            <person name="Kruys A."/>
            <person name="Hutchinson M.I."/>
            <person name="Powell A.J."/>
            <person name="Barry K."/>
            <person name="Miller A.N."/>
            <person name="Grigoriev I.V."/>
            <person name="Debuchy R."/>
            <person name="Gladieux P."/>
            <person name="Hiltunen Thoren M."/>
            <person name="Johannesson H."/>
        </authorList>
    </citation>
    <scope>NUCLEOTIDE SEQUENCE</scope>
    <source>
        <strain evidence="2">CBS 532.94</strain>
    </source>
</reference>
<protein>
    <submittedName>
        <fullName evidence="2">Uncharacterized protein</fullName>
    </submittedName>
</protein>
<keyword evidence="1" id="KW-1133">Transmembrane helix</keyword>
<evidence type="ECO:0000313" key="3">
    <source>
        <dbReference type="Proteomes" id="UP001303760"/>
    </source>
</evidence>
<reference evidence="2" key="2">
    <citation type="submission" date="2023-05" db="EMBL/GenBank/DDBJ databases">
        <authorList>
            <consortium name="Lawrence Berkeley National Laboratory"/>
            <person name="Steindorff A."/>
            <person name="Hensen N."/>
            <person name="Bonometti L."/>
            <person name="Westerberg I."/>
            <person name="Brannstrom I.O."/>
            <person name="Guillou S."/>
            <person name="Cros-Aarteil S."/>
            <person name="Calhoun S."/>
            <person name="Haridas S."/>
            <person name="Kuo A."/>
            <person name="Mondo S."/>
            <person name="Pangilinan J."/>
            <person name="Riley R."/>
            <person name="Labutti K."/>
            <person name="Andreopoulos B."/>
            <person name="Lipzen A."/>
            <person name="Chen C."/>
            <person name="Yanf M."/>
            <person name="Daum C."/>
            <person name="Ng V."/>
            <person name="Clum A."/>
            <person name="Ohm R."/>
            <person name="Martin F."/>
            <person name="Silar P."/>
            <person name="Natvig D."/>
            <person name="Lalanne C."/>
            <person name="Gautier V."/>
            <person name="Ament-Velasquez S.L."/>
            <person name="Kruys A."/>
            <person name="Hutchinson M.I."/>
            <person name="Powell A.J."/>
            <person name="Barry K."/>
            <person name="Miller A.N."/>
            <person name="Grigoriev I.V."/>
            <person name="Debuchy R."/>
            <person name="Gladieux P."/>
            <person name="Thoren M.H."/>
            <person name="Johannesson H."/>
        </authorList>
    </citation>
    <scope>NUCLEOTIDE SEQUENCE</scope>
    <source>
        <strain evidence="2">CBS 532.94</strain>
    </source>
</reference>
<dbReference type="EMBL" id="MU860284">
    <property type="protein sequence ID" value="KAK4235249.1"/>
    <property type="molecule type" value="Genomic_DNA"/>
</dbReference>
<name>A0AAN7HBU5_9PEZI</name>
<gene>
    <name evidence="2" type="ORF">C8A03DRAFT_17989</name>
</gene>
<dbReference type="AlphaFoldDB" id="A0AAN7HBU5"/>
<accession>A0AAN7HBU5</accession>
<keyword evidence="1" id="KW-0812">Transmembrane</keyword>
<keyword evidence="1" id="KW-0472">Membrane</keyword>
<feature type="transmembrane region" description="Helical" evidence="1">
    <location>
        <begin position="128"/>
        <end position="150"/>
    </location>
</feature>